<protein>
    <submittedName>
        <fullName evidence="12">Aste57867_22824 protein</fullName>
    </submittedName>
</protein>
<accession>A0A485LLL9</accession>
<dbReference type="GO" id="GO:0004222">
    <property type="term" value="F:metalloendopeptidase activity"/>
    <property type="evidence" value="ECO:0007669"/>
    <property type="project" value="InterPro"/>
</dbReference>
<feature type="signal peptide" evidence="8">
    <location>
        <begin position="1"/>
        <end position="16"/>
    </location>
</feature>
<evidence type="ECO:0000313" key="13">
    <source>
        <dbReference type="Proteomes" id="UP000332933"/>
    </source>
</evidence>
<dbReference type="Gene3D" id="1.10.1380.10">
    <property type="entry name" value="Neutral endopeptidase , domain2"/>
    <property type="match status" value="1"/>
</dbReference>
<dbReference type="EMBL" id="CAADRA010007232">
    <property type="protein sequence ID" value="VFT99475.1"/>
    <property type="molecule type" value="Genomic_DNA"/>
</dbReference>
<dbReference type="PANTHER" id="PTHR11733">
    <property type="entry name" value="ZINC METALLOPROTEASE FAMILY M13 NEPRILYSIN-RELATED"/>
    <property type="match status" value="1"/>
</dbReference>
<dbReference type="PRINTS" id="PR00786">
    <property type="entry name" value="NEPRILYSIN"/>
</dbReference>
<evidence type="ECO:0000313" key="12">
    <source>
        <dbReference type="EMBL" id="VFT99475.1"/>
    </source>
</evidence>
<evidence type="ECO:0000259" key="10">
    <source>
        <dbReference type="Pfam" id="PF05649"/>
    </source>
</evidence>
<proteinExistence type="inferred from homology"/>
<dbReference type="EMBL" id="VJMH01007206">
    <property type="protein sequence ID" value="KAF0685248.1"/>
    <property type="molecule type" value="Genomic_DNA"/>
</dbReference>
<evidence type="ECO:0000259" key="9">
    <source>
        <dbReference type="Pfam" id="PF01431"/>
    </source>
</evidence>
<dbReference type="InterPro" id="IPR024079">
    <property type="entry name" value="MetalloPept_cat_dom_sf"/>
</dbReference>
<evidence type="ECO:0000256" key="7">
    <source>
        <dbReference type="ARBA" id="ARBA00023049"/>
    </source>
</evidence>
<dbReference type="InterPro" id="IPR018497">
    <property type="entry name" value="Peptidase_M13_C"/>
</dbReference>
<evidence type="ECO:0000256" key="4">
    <source>
        <dbReference type="ARBA" id="ARBA00022723"/>
    </source>
</evidence>
<keyword evidence="13" id="KW-1185">Reference proteome</keyword>
<feature type="domain" description="Peptidase M13 N-terminal" evidence="10">
    <location>
        <begin position="51"/>
        <end position="405"/>
    </location>
</feature>
<evidence type="ECO:0000313" key="11">
    <source>
        <dbReference type="EMBL" id="KAF0685248.1"/>
    </source>
</evidence>
<dbReference type="SUPFAM" id="SSF55486">
    <property type="entry name" value="Metalloproteases ('zincins'), catalytic domain"/>
    <property type="match status" value="1"/>
</dbReference>
<dbReference type="GO" id="GO:0046872">
    <property type="term" value="F:metal ion binding"/>
    <property type="evidence" value="ECO:0007669"/>
    <property type="project" value="UniProtKB-KW"/>
</dbReference>
<evidence type="ECO:0000256" key="5">
    <source>
        <dbReference type="ARBA" id="ARBA00022801"/>
    </source>
</evidence>
<dbReference type="Proteomes" id="UP000332933">
    <property type="component" value="Unassembled WGS sequence"/>
</dbReference>
<feature type="chain" id="PRO_5036116550" evidence="8">
    <location>
        <begin position="17"/>
        <end position="674"/>
    </location>
</feature>
<comment type="cofactor">
    <cofactor evidence="1">
        <name>Zn(2+)</name>
        <dbReference type="ChEBI" id="CHEBI:29105"/>
    </cofactor>
</comment>
<name>A0A485LLL9_9STRA</name>
<dbReference type="Pfam" id="PF01431">
    <property type="entry name" value="Peptidase_M13"/>
    <property type="match status" value="1"/>
</dbReference>
<dbReference type="InterPro" id="IPR008753">
    <property type="entry name" value="Peptidase_M13_N"/>
</dbReference>
<dbReference type="OrthoDB" id="6475849at2759"/>
<evidence type="ECO:0000256" key="8">
    <source>
        <dbReference type="SAM" id="SignalP"/>
    </source>
</evidence>
<dbReference type="InterPro" id="IPR000718">
    <property type="entry name" value="Peptidase_M13"/>
</dbReference>
<keyword evidence="3" id="KW-0645">Protease</keyword>
<keyword evidence="7" id="KW-0482">Metalloprotease</keyword>
<dbReference type="PROSITE" id="PS51885">
    <property type="entry name" value="NEPRILYSIN"/>
    <property type="match status" value="1"/>
</dbReference>
<evidence type="ECO:0000256" key="1">
    <source>
        <dbReference type="ARBA" id="ARBA00001947"/>
    </source>
</evidence>
<dbReference type="AlphaFoldDB" id="A0A485LLL9"/>
<evidence type="ECO:0000256" key="3">
    <source>
        <dbReference type="ARBA" id="ARBA00022670"/>
    </source>
</evidence>
<evidence type="ECO:0000256" key="6">
    <source>
        <dbReference type="ARBA" id="ARBA00022833"/>
    </source>
</evidence>
<dbReference type="Pfam" id="PF05649">
    <property type="entry name" value="Peptidase_M13_N"/>
    <property type="match status" value="1"/>
</dbReference>
<keyword evidence="8" id="KW-0732">Signal</keyword>
<sequence>MATLFLPLSASMAVAATHSIHRRSHQSADAAASLTAFPPAMVKLMDASVDPCEDFYKHACGGWYNETTIAPSAVHASIMMDLDSQVNAVLSSILQANKPNLGKFYNACVDMNARNEFGVAPLTPDLDAIFNASSTESVLRVAASLALKKVPGFVQINVAGHPETDATHNKLFLAPTLRLLDATYYSTSGNSAPFESAYRKYVSLLFQLAGFENNEAMVNAVMDWELAVQHLENADVTNDAPTMSQAAHKYPLGVGVLLKVLNVDDDPSKSVVLQPQFPDLETLLLHTTTEDLKAILAFKLLHFHALDLSQPFTDAHTAFDKMALHEGPNPLTNECRAAVLTKIPSLVGKYYVDEVWTTKTAGQATAMVEALKTAFNSGLESLDWLDKTTLANAKVKMAKLVYTLGGPRDPQVYSSIQFDSKTYVANMDRAATIDMRKKLASVNQPADRFSWFDPAFKMDMTSYTVNAGFGPETNAIVVAAAILQFPLFQAENDPAQNFGASGVVVGHEIVHGFDNSGRTFDGDGNKRVWWTNETSAKFNEKATCIAKQYGSLDVVSETTGETLSKLNGTLTLGETIADNGGLKSAFRAYQAYMKTVVKPAYTQENGEKLFFLAFGQTWCEKNSDASLKHRLSRVHPPGKYRVWGAVRNNDEFARVFNCPKDSRMNPSTKCHLWE</sequence>
<reference evidence="12 13" key="1">
    <citation type="submission" date="2019-03" db="EMBL/GenBank/DDBJ databases">
        <authorList>
            <person name="Gaulin E."/>
            <person name="Dumas B."/>
        </authorList>
    </citation>
    <scope>NUCLEOTIDE SEQUENCE [LARGE SCALE GENOMIC DNA]</scope>
    <source>
        <strain evidence="12">CBS 568.67</strain>
    </source>
</reference>
<organism evidence="12 13">
    <name type="scientific">Aphanomyces stellatus</name>
    <dbReference type="NCBI Taxonomy" id="120398"/>
    <lineage>
        <taxon>Eukaryota</taxon>
        <taxon>Sar</taxon>
        <taxon>Stramenopiles</taxon>
        <taxon>Oomycota</taxon>
        <taxon>Saprolegniomycetes</taxon>
        <taxon>Saprolegniales</taxon>
        <taxon>Verrucalvaceae</taxon>
        <taxon>Aphanomyces</taxon>
    </lineage>
</organism>
<reference evidence="11" key="2">
    <citation type="submission" date="2019-06" db="EMBL/GenBank/DDBJ databases">
        <title>Genomics analysis of Aphanomyces spp. identifies a new class of oomycete effector associated with host adaptation.</title>
        <authorList>
            <person name="Gaulin E."/>
        </authorList>
    </citation>
    <scope>NUCLEOTIDE SEQUENCE</scope>
    <source>
        <strain evidence="11">CBS 578.67</strain>
    </source>
</reference>
<comment type="similarity">
    <text evidence="2">Belongs to the peptidase M13 family.</text>
</comment>
<evidence type="ECO:0000256" key="2">
    <source>
        <dbReference type="ARBA" id="ARBA00007357"/>
    </source>
</evidence>
<feature type="domain" description="Peptidase M13 C-terminal" evidence="9">
    <location>
        <begin position="466"/>
        <end position="672"/>
    </location>
</feature>
<dbReference type="Gene3D" id="3.40.390.10">
    <property type="entry name" value="Collagenase (Catalytic Domain)"/>
    <property type="match status" value="1"/>
</dbReference>
<dbReference type="InterPro" id="IPR042089">
    <property type="entry name" value="Peptidase_M13_dom_2"/>
</dbReference>
<keyword evidence="6" id="KW-0862">Zinc</keyword>
<gene>
    <name evidence="12" type="primary">Aste57867_22824</name>
    <name evidence="11" type="ORF">As57867_022754</name>
    <name evidence="12" type="ORF">ASTE57867_22824</name>
</gene>
<keyword evidence="5" id="KW-0378">Hydrolase</keyword>
<dbReference type="PANTHER" id="PTHR11733:SF167">
    <property type="entry name" value="FI17812P1-RELATED"/>
    <property type="match status" value="1"/>
</dbReference>
<dbReference type="GO" id="GO:0016485">
    <property type="term" value="P:protein processing"/>
    <property type="evidence" value="ECO:0007669"/>
    <property type="project" value="TreeGrafter"/>
</dbReference>
<dbReference type="CDD" id="cd08662">
    <property type="entry name" value="M13"/>
    <property type="match status" value="1"/>
</dbReference>
<keyword evidence="4" id="KW-0479">Metal-binding</keyword>
<dbReference type="GO" id="GO:0005886">
    <property type="term" value="C:plasma membrane"/>
    <property type="evidence" value="ECO:0007669"/>
    <property type="project" value="TreeGrafter"/>
</dbReference>